<dbReference type="SUPFAM" id="SSF51197">
    <property type="entry name" value="Clavaminate synthase-like"/>
    <property type="match status" value="1"/>
</dbReference>
<dbReference type="Gene3D" id="2.60.120.620">
    <property type="entry name" value="q2cbj1_9rhob like domain"/>
    <property type="match status" value="1"/>
</dbReference>
<reference evidence="1" key="1">
    <citation type="submission" date="2018-05" db="EMBL/GenBank/DDBJ databases">
        <authorList>
            <person name="Lanie J.A."/>
            <person name="Ng W.-L."/>
            <person name="Kazmierczak K.M."/>
            <person name="Andrzejewski T.M."/>
            <person name="Davidsen T.M."/>
            <person name="Wayne K.J."/>
            <person name="Tettelin H."/>
            <person name="Glass J.I."/>
            <person name="Rusch D."/>
            <person name="Podicherti R."/>
            <person name="Tsui H.-C.T."/>
            <person name="Winkler M.E."/>
        </authorList>
    </citation>
    <scope>NUCLEOTIDE SEQUENCE</scope>
</reference>
<protein>
    <recommendedName>
        <fullName evidence="2">Fe2OG dioxygenase domain-containing protein</fullName>
    </recommendedName>
</protein>
<dbReference type="Pfam" id="PF05721">
    <property type="entry name" value="PhyH"/>
    <property type="match status" value="1"/>
</dbReference>
<dbReference type="PANTHER" id="PTHR20883">
    <property type="entry name" value="PHYTANOYL-COA DIOXYGENASE DOMAIN CONTAINING 1"/>
    <property type="match status" value="1"/>
</dbReference>
<name>A0A382U3A4_9ZZZZ</name>
<evidence type="ECO:0000313" key="1">
    <source>
        <dbReference type="EMBL" id="SVD28442.1"/>
    </source>
</evidence>
<proteinExistence type="predicted"/>
<dbReference type="PANTHER" id="PTHR20883:SF51">
    <property type="entry name" value="PHYTANOYL-COA HYDROXYLASE"/>
    <property type="match status" value="1"/>
</dbReference>
<accession>A0A382U3A4</accession>
<dbReference type="EMBL" id="UINC01140977">
    <property type="protein sequence ID" value="SVD28442.1"/>
    <property type="molecule type" value="Genomic_DNA"/>
</dbReference>
<dbReference type="InterPro" id="IPR008775">
    <property type="entry name" value="Phytyl_CoA_dOase-like"/>
</dbReference>
<evidence type="ECO:0008006" key="2">
    <source>
        <dbReference type="Google" id="ProtNLM"/>
    </source>
</evidence>
<feature type="non-terminal residue" evidence="1">
    <location>
        <position position="251"/>
    </location>
</feature>
<organism evidence="1">
    <name type="scientific">marine metagenome</name>
    <dbReference type="NCBI Taxonomy" id="408172"/>
    <lineage>
        <taxon>unclassified sequences</taxon>
        <taxon>metagenomes</taxon>
        <taxon>ecological metagenomes</taxon>
    </lineage>
</organism>
<dbReference type="AlphaFoldDB" id="A0A382U3A4"/>
<gene>
    <name evidence="1" type="ORF">METZ01_LOCUS381296</name>
</gene>
<sequence length="251" mass="28511">MVSRYTQARAPDGVLTERQVQAFRRDGYVIVPGLFGPAEIEQISAWVEEVQNWEETPGRHMMYFEQTEEPHPRRILNRVENVLPYHHEFKALATSDNMQGACNQLFGEPAVLFKDKINYKMAGGSGFESHQDMQAGWSRYASTHITALISVDLSTRENGCLELAAGFHERGLIGEEWAPLSEKQFAQANYIAVEAAPGDAVFFDSLTPHRSGSNNTDRPRRILYYTYNKASEGDHLTQYYADKRESYPPDI</sequence>